<evidence type="ECO:0000256" key="5">
    <source>
        <dbReference type="ARBA" id="ARBA00022989"/>
    </source>
</evidence>
<dbReference type="Proteomes" id="UP001164803">
    <property type="component" value="Chromosome"/>
</dbReference>
<protein>
    <submittedName>
        <fullName evidence="8">DoxX family protein</fullName>
    </submittedName>
</protein>
<evidence type="ECO:0000313" key="8">
    <source>
        <dbReference type="EMBL" id="WAH38322.1"/>
    </source>
</evidence>
<dbReference type="PANTHER" id="PTHR33452:SF10">
    <property type="entry name" value="OXIDOREDUCTASE MHQP-RELATED"/>
    <property type="match status" value="1"/>
</dbReference>
<keyword evidence="3" id="KW-1003">Cell membrane</keyword>
<organism evidence="8 9">
    <name type="scientific">Alicyclobacillus dauci</name>
    <dbReference type="NCBI Taxonomy" id="1475485"/>
    <lineage>
        <taxon>Bacteria</taxon>
        <taxon>Bacillati</taxon>
        <taxon>Bacillota</taxon>
        <taxon>Bacilli</taxon>
        <taxon>Bacillales</taxon>
        <taxon>Alicyclobacillaceae</taxon>
        <taxon>Alicyclobacillus</taxon>
    </lineage>
</organism>
<dbReference type="RefSeq" id="WP_268045889.1">
    <property type="nucleotide sequence ID" value="NZ_CP104064.1"/>
</dbReference>
<gene>
    <name evidence="8" type="ORF">NZD86_07530</name>
</gene>
<keyword evidence="6 7" id="KW-0472">Membrane</keyword>
<reference evidence="8" key="1">
    <citation type="submission" date="2022-08" db="EMBL/GenBank/DDBJ databases">
        <title>Alicyclobacillus dauci DSM2870, complete genome.</title>
        <authorList>
            <person name="Wang Q."/>
            <person name="Cai R."/>
            <person name="Wang Z."/>
        </authorList>
    </citation>
    <scope>NUCLEOTIDE SEQUENCE</scope>
    <source>
        <strain evidence="8">DSM 28700</strain>
    </source>
</reference>
<evidence type="ECO:0000256" key="7">
    <source>
        <dbReference type="SAM" id="Phobius"/>
    </source>
</evidence>
<name>A0ABY6Z613_9BACL</name>
<evidence type="ECO:0000313" key="9">
    <source>
        <dbReference type="Proteomes" id="UP001164803"/>
    </source>
</evidence>
<evidence type="ECO:0000256" key="1">
    <source>
        <dbReference type="ARBA" id="ARBA00004651"/>
    </source>
</evidence>
<evidence type="ECO:0000256" key="6">
    <source>
        <dbReference type="ARBA" id="ARBA00023136"/>
    </source>
</evidence>
<dbReference type="EMBL" id="CP104064">
    <property type="protein sequence ID" value="WAH38322.1"/>
    <property type="molecule type" value="Genomic_DNA"/>
</dbReference>
<comment type="similarity">
    <text evidence="2">Belongs to the DoxX family.</text>
</comment>
<feature type="transmembrane region" description="Helical" evidence="7">
    <location>
        <begin position="53"/>
        <end position="86"/>
    </location>
</feature>
<feature type="transmembrane region" description="Helical" evidence="7">
    <location>
        <begin position="107"/>
        <end position="126"/>
    </location>
</feature>
<proteinExistence type="inferred from homology"/>
<keyword evidence="5 7" id="KW-1133">Transmembrane helix</keyword>
<dbReference type="InterPro" id="IPR051907">
    <property type="entry name" value="DoxX-like_oxidoreductase"/>
</dbReference>
<accession>A0ABY6Z613</accession>
<dbReference type="InterPro" id="IPR032808">
    <property type="entry name" value="DoxX"/>
</dbReference>
<evidence type="ECO:0000256" key="4">
    <source>
        <dbReference type="ARBA" id="ARBA00022692"/>
    </source>
</evidence>
<evidence type="ECO:0000256" key="2">
    <source>
        <dbReference type="ARBA" id="ARBA00006679"/>
    </source>
</evidence>
<keyword evidence="9" id="KW-1185">Reference proteome</keyword>
<comment type="subcellular location">
    <subcellularLocation>
        <location evidence="1">Cell membrane</location>
        <topology evidence="1">Multi-pass membrane protein</topology>
    </subcellularLocation>
</comment>
<evidence type="ECO:0000256" key="3">
    <source>
        <dbReference type="ARBA" id="ARBA00022475"/>
    </source>
</evidence>
<sequence length="127" mass="13660">MMSIGLLIIRLVVGLTFAAHGAQKMFGWFKGPGLKGFAGWLESINVKPPLLNAFLAALFEIVAGLLFAAGVWMWLAAALITITMLVAISRVHGKNGYIQPNGYEYNLHLIAVSIGIAMVGPGQYVLF</sequence>
<dbReference type="Pfam" id="PF07681">
    <property type="entry name" value="DoxX"/>
    <property type="match status" value="1"/>
</dbReference>
<dbReference type="PANTHER" id="PTHR33452">
    <property type="entry name" value="OXIDOREDUCTASE CATD-RELATED"/>
    <property type="match status" value="1"/>
</dbReference>
<keyword evidence="4 7" id="KW-0812">Transmembrane</keyword>